<dbReference type="GO" id="GO:0003676">
    <property type="term" value="F:nucleic acid binding"/>
    <property type="evidence" value="ECO:0007669"/>
    <property type="project" value="InterPro"/>
</dbReference>
<organism evidence="4 5">
    <name type="scientific">Peronospora matthiolae</name>
    <dbReference type="NCBI Taxonomy" id="2874970"/>
    <lineage>
        <taxon>Eukaryota</taxon>
        <taxon>Sar</taxon>
        <taxon>Stramenopiles</taxon>
        <taxon>Oomycota</taxon>
        <taxon>Peronosporomycetes</taxon>
        <taxon>Peronosporales</taxon>
        <taxon>Peronosporaceae</taxon>
        <taxon>Peronospora</taxon>
    </lineage>
</organism>
<keyword evidence="1" id="KW-0645">Protease</keyword>
<protein>
    <recommendedName>
        <fullName evidence="3">Integrase catalytic domain-containing protein</fullName>
    </recommendedName>
</protein>
<dbReference type="InterPro" id="IPR012337">
    <property type="entry name" value="RNaseH-like_sf"/>
</dbReference>
<dbReference type="Pfam" id="PF22936">
    <property type="entry name" value="Pol_BBD"/>
    <property type="match status" value="1"/>
</dbReference>
<dbReference type="Proteomes" id="UP001162060">
    <property type="component" value="Unassembled WGS sequence"/>
</dbReference>
<dbReference type="InterPro" id="IPR036397">
    <property type="entry name" value="RNaseH_sf"/>
</dbReference>
<dbReference type="Gene3D" id="4.10.60.10">
    <property type="entry name" value="Zinc finger, CCHC-type"/>
    <property type="match status" value="1"/>
</dbReference>
<feature type="compositionally biased region" description="Basic and acidic residues" evidence="2">
    <location>
        <begin position="25"/>
        <end position="40"/>
    </location>
</feature>
<name>A0AAV1TY32_9STRA</name>
<evidence type="ECO:0000259" key="3">
    <source>
        <dbReference type="PROSITE" id="PS50994"/>
    </source>
</evidence>
<dbReference type="PANTHER" id="PTHR42648:SF28">
    <property type="entry name" value="TRANSPOSON-ENCODED PROTEIN WITH RIBONUCLEASE H-LIKE AND RETROVIRUS ZINC FINGER-LIKE DOMAINS"/>
    <property type="match status" value="1"/>
</dbReference>
<comment type="caution">
    <text evidence="4">The sequence shown here is derived from an EMBL/GenBank/DDBJ whole genome shotgun (WGS) entry which is preliminary data.</text>
</comment>
<dbReference type="GO" id="GO:0008233">
    <property type="term" value="F:peptidase activity"/>
    <property type="evidence" value="ECO:0007669"/>
    <property type="project" value="UniProtKB-KW"/>
</dbReference>
<evidence type="ECO:0000313" key="4">
    <source>
        <dbReference type="EMBL" id="CAK7927310.1"/>
    </source>
</evidence>
<reference evidence="4" key="1">
    <citation type="submission" date="2024-01" db="EMBL/GenBank/DDBJ databases">
        <authorList>
            <person name="Webb A."/>
        </authorList>
    </citation>
    <scope>NUCLEOTIDE SEQUENCE</scope>
    <source>
        <strain evidence="4">Pm1</strain>
    </source>
</reference>
<gene>
    <name evidence="4" type="ORF">PM001_LOCUS12460</name>
</gene>
<dbReference type="AlphaFoldDB" id="A0AAV1TY32"/>
<evidence type="ECO:0000256" key="1">
    <source>
        <dbReference type="ARBA" id="ARBA00022670"/>
    </source>
</evidence>
<keyword evidence="1" id="KW-0378">Hydrolase</keyword>
<feature type="domain" description="Integrase catalytic" evidence="3">
    <location>
        <begin position="659"/>
        <end position="828"/>
    </location>
</feature>
<dbReference type="SUPFAM" id="SSF57756">
    <property type="entry name" value="Retrovirus zinc finger-like domains"/>
    <property type="match status" value="1"/>
</dbReference>
<dbReference type="PANTHER" id="PTHR42648">
    <property type="entry name" value="TRANSPOSASE, PUTATIVE-RELATED"/>
    <property type="match status" value="1"/>
</dbReference>
<evidence type="ECO:0000256" key="2">
    <source>
        <dbReference type="SAM" id="MobiDB-lite"/>
    </source>
</evidence>
<proteinExistence type="predicted"/>
<dbReference type="GO" id="GO:0015074">
    <property type="term" value="P:DNA integration"/>
    <property type="evidence" value="ECO:0007669"/>
    <property type="project" value="InterPro"/>
</dbReference>
<dbReference type="InterPro" id="IPR036875">
    <property type="entry name" value="Znf_CCHC_sf"/>
</dbReference>
<evidence type="ECO:0000313" key="5">
    <source>
        <dbReference type="Proteomes" id="UP001162060"/>
    </source>
</evidence>
<accession>A0AAV1TY32</accession>
<dbReference type="InterPro" id="IPR001584">
    <property type="entry name" value="Integrase_cat-core"/>
</dbReference>
<dbReference type="PROSITE" id="PS50994">
    <property type="entry name" value="INTEGRASE"/>
    <property type="match status" value="1"/>
</dbReference>
<feature type="region of interest" description="Disordered" evidence="2">
    <location>
        <begin position="1"/>
        <end position="42"/>
    </location>
</feature>
<dbReference type="GO" id="GO:0008270">
    <property type="term" value="F:zinc ion binding"/>
    <property type="evidence" value="ECO:0007669"/>
    <property type="project" value="InterPro"/>
</dbReference>
<sequence>MSPKHGALRGDTRDGAYAEAAPATGHERVSEHEDYEEKSKQGVVHAVDNAVTRSDDASELLVLMRGITGRLDRLEESQTRLIKAEEGRGRHRDAPMTPPRHSSLFVSALGSGTRMHMDNLEGSNGAPVFTPRRPVEGQMSFGAGQPEYNGPSQDVRGQVAPGLGIPDMLPQAGGHGYMQHPDLNGYGHAQGNIFQVRYPDARQKKLGIRPFDGSELYEGLGSGFLEWGRRFERQISLAQSSCGFEWPEDVKVDLLGLYLSGTAERYYNRQVAMWWSQLPTLQYVMEKMLEAFKTSITPAQAMKLFTQRKNPNRSWPEHYMYLAAISEVCGNGGDYLVLDNIVQYASEAMRTILLAKVDHTRTDYLVQAEQLAHFAQAYELHTGRERTLGQEKVSTREVVNSVSDRQRKETRKCHFCHEVGHLQGACPKRKRPQGPRTNLSLAVNEVSSQQDDVWILDSGSSRHLVSDELWLHNVESCEGVCHQPDGQPLLISKRGTVTINVLACGVERVLTLTDVYFAEGVKHNLISYGILDRKGYTLGYNGNQRVISNTVTGAVAFDVQLVGNVLVVPCRVMDNDVEPVGVIMAVLGEEASVQVSSAVQKGSLMNFHKRFGHLNYETIIKLATDPYCDFLLTDKRRDFCYTCSQGKQTKNKQQRHDSGQHSPIDRVGGVICSDIKGPMTPKDRLNNRYMINFVDHKSNYCRVFLARTKDAAAKKFKDFLIFFEKNFNCRVHVLRTDSGGEYQNVDLFCKKSGVARQRSEARNQASNGKAERMHRTIMNMARCMIFASGLPLNFWGDAVEYAAYILNRAPTNSNAERMSPMKVLTDQTPSLGEIVVFGSPCTVYRDPKKKNFAPRGQKGLSLALVKKPKGIVYTCRRIKWLLSRSMFKILRH</sequence>
<dbReference type="SUPFAM" id="SSF53098">
    <property type="entry name" value="Ribonuclease H-like"/>
    <property type="match status" value="1"/>
</dbReference>
<dbReference type="Gene3D" id="3.30.420.10">
    <property type="entry name" value="Ribonuclease H-like superfamily/Ribonuclease H"/>
    <property type="match status" value="1"/>
</dbReference>
<dbReference type="InterPro" id="IPR039537">
    <property type="entry name" value="Retrotran_Ty1/copia-like"/>
</dbReference>
<dbReference type="InterPro" id="IPR054722">
    <property type="entry name" value="PolX-like_BBD"/>
</dbReference>
<dbReference type="EMBL" id="CAKLBY020000109">
    <property type="protein sequence ID" value="CAK7927310.1"/>
    <property type="molecule type" value="Genomic_DNA"/>
</dbReference>
<dbReference type="GO" id="GO:0006508">
    <property type="term" value="P:proteolysis"/>
    <property type="evidence" value="ECO:0007669"/>
    <property type="project" value="UniProtKB-KW"/>
</dbReference>